<feature type="domain" description="Lipopolysaccharide assembly protein A" evidence="7">
    <location>
        <begin position="18"/>
        <end position="66"/>
    </location>
</feature>
<evidence type="ECO:0000259" key="7">
    <source>
        <dbReference type="Pfam" id="PF06305"/>
    </source>
</evidence>
<dbReference type="AlphaFoldDB" id="A0A9X4NQ41"/>
<evidence type="ECO:0000256" key="1">
    <source>
        <dbReference type="ARBA" id="ARBA00022475"/>
    </source>
</evidence>
<evidence type="ECO:0000256" key="3">
    <source>
        <dbReference type="ARBA" id="ARBA00022989"/>
    </source>
</evidence>
<organism evidence="8 9">
    <name type="scientific">Hydrogenophaga taeniospiralis CCUG 15921</name>
    <dbReference type="NCBI Taxonomy" id="1281780"/>
    <lineage>
        <taxon>Bacteria</taxon>
        <taxon>Pseudomonadati</taxon>
        <taxon>Pseudomonadota</taxon>
        <taxon>Betaproteobacteria</taxon>
        <taxon>Burkholderiales</taxon>
        <taxon>Comamonadaceae</taxon>
        <taxon>Hydrogenophaga</taxon>
    </lineage>
</organism>
<keyword evidence="4 6" id="KW-0472">Membrane</keyword>
<accession>A0A9X4NQ41</accession>
<keyword evidence="1" id="KW-1003">Cell membrane</keyword>
<comment type="caution">
    <text evidence="8">The sequence shown here is derived from an EMBL/GenBank/DDBJ whole genome shotgun (WGS) entry which is preliminary data.</text>
</comment>
<sequence>MWLLNAAIFFALFAFALNNQEPVTLHLFFGVQWQAPLVLVILVALILGVFLGVAVMLPLWLRARKARHPLPASSPRAGTAFDADSTLIPDPHDPRHGL</sequence>
<dbReference type="Pfam" id="PF06305">
    <property type="entry name" value="LapA_dom"/>
    <property type="match status" value="1"/>
</dbReference>
<dbReference type="InterPro" id="IPR010445">
    <property type="entry name" value="LapA_dom"/>
</dbReference>
<evidence type="ECO:0000256" key="2">
    <source>
        <dbReference type="ARBA" id="ARBA00022692"/>
    </source>
</evidence>
<protein>
    <recommendedName>
        <fullName evidence="7">Lipopolysaccharide assembly protein A domain-containing protein</fullName>
    </recommendedName>
</protein>
<feature type="transmembrane region" description="Helical" evidence="6">
    <location>
        <begin position="35"/>
        <end position="61"/>
    </location>
</feature>
<dbReference type="EMBL" id="AOGK01000005">
    <property type="protein sequence ID" value="MDG5975117.1"/>
    <property type="molecule type" value="Genomic_DNA"/>
</dbReference>
<evidence type="ECO:0000313" key="8">
    <source>
        <dbReference type="EMBL" id="MDG5975117.1"/>
    </source>
</evidence>
<proteinExistence type="predicted"/>
<keyword evidence="9" id="KW-1185">Reference proteome</keyword>
<dbReference type="RefSeq" id="WP_407656089.1">
    <property type="nucleotide sequence ID" value="NZ_AOGK01000005.1"/>
</dbReference>
<gene>
    <name evidence="8" type="ORF">H010_07646</name>
</gene>
<dbReference type="GO" id="GO:0005886">
    <property type="term" value="C:plasma membrane"/>
    <property type="evidence" value="ECO:0007669"/>
    <property type="project" value="InterPro"/>
</dbReference>
<evidence type="ECO:0000256" key="4">
    <source>
        <dbReference type="ARBA" id="ARBA00023136"/>
    </source>
</evidence>
<keyword evidence="3 6" id="KW-1133">Transmembrane helix</keyword>
<evidence type="ECO:0000256" key="5">
    <source>
        <dbReference type="SAM" id="MobiDB-lite"/>
    </source>
</evidence>
<reference evidence="8" key="1">
    <citation type="submission" date="2013-01" db="EMBL/GenBank/DDBJ databases">
        <title>Genome draft of Hydrogenophaga taeniospiralis 2K1.</title>
        <authorList>
            <person name="Gomila M."/>
            <person name="Lalucat J."/>
        </authorList>
    </citation>
    <scope>NUCLEOTIDE SEQUENCE</scope>
    <source>
        <strain evidence="8">CCUG 15921</strain>
    </source>
</reference>
<evidence type="ECO:0000313" key="9">
    <source>
        <dbReference type="Proteomes" id="UP001152876"/>
    </source>
</evidence>
<dbReference type="Proteomes" id="UP001152876">
    <property type="component" value="Unassembled WGS sequence"/>
</dbReference>
<keyword evidence="2 6" id="KW-0812">Transmembrane</keyword>
<name>A0A9X4NQ41_9BURK</name>
<evidence type="ECO:0000256" key="6">
    <source>
        <dbReference type="SAM" id="Phobius"/>
    </source>
</evidence>
<feature type="region of interest" description="Disordered" evidence="5">
    <location>
        <begin position="69"/>
        <end position="98"/>
    </location>
</feature>